<comment type="caution">
    <text evidence="2">The sequence shown here is derived from an EMBL/GenBank/DDBJ whole genome shotgun (WGS) entry which is preliminary data.</text>
</comment>
<dbReference type="AlphaFoldDB" id="A0A7Y9NJX7"/>
<dbReference type="InterPro" id="IPR036779">
    <property type="entry name" value="LysM_dom_sf"/>
</dbReference>
<name>A0A7Y9NJX7_9BACT</name>
<dbReference type="Proteomes" id="UP000534186">
    <property type="component" value="Unassembled WGS sequence"/>
</dbReference>
<dbReference type="PROSITE" id="PS51782">
    <property type="entry name" value="LYSM"/>
    <property type="match status" value="1"/>
</dbReference>
<organism evidence="2 3">
    <name type="scientific">Tunturiibacter lichenicola</name>
    <dbReference type="NCBI Taxonomy" id="2051959"/>
    <lineage>
        <taxon>Bacteria</taxon>
        <taxon>Pseudomonadati</taxon>
        <taxon>Acidobacteriota</taxon>
        <taxon>Terriglobia</taxon>
        <taxon>Terriglobales</taxon>
        <taxon>Acidobacteriaceae</taxon>
        <taxon>Tunturiibacter</taxon>
    </lineage>
</organism>
<evidence type="ECO:0000313" key="2">
    <source>
        <dbReference type="EMBL" id="NYF50300.1"/>
    </source>
</evidence>
<reference evidence="2 3" key="1">
    <citation type="submission" date="2020-07" db="EMBL/GenBank/DDBJ databases">
        <title>Genomic Encyclopedia of Type Strains, Phase IV (KMG-V): Genome sequencing to study the core and pangenomes of soil and plant-associated prokaryotes.</title>
        <authorList>
            <person name="Whitman W."/>
        </authorList>
    </citation>
    <scope>NUCLEOTIDE SEQUENCE [LARGE SCALE GENOMIC DNA]</scope>
    <source>
        <strain evidence="2 3">M8UP30</strain>
    </source>
</reference>
<protein>
    <submittedName>
        <fullName evidence="2">Nucleoid-associated protein YgaU</fullName>
    </submittedName>
</protein>
<sequence length="130" mass="14046">MADLDALKQKYAGVIESLQKFAPYGATLDAVDLDGEQLHIKGTVPSRVILERVWDSIKKADPTYSDLHHEIANTGGDTQAYTVKSGDTLSAISLLFYANANKYPEIAKANNIADPNKVSVGTTLQLPVIT</sequence>
<proteinExistence type="predicted"/>
<dbReference type="InterPro" id="IPR018392">
    <property type="entry name" value="LysM"/>
</dbReference>
<dbReference type="SUPFAM" id="SSF54106">
    <property type="entry name" value="LysM domain"/>
    <property type="match status" value="1"/>
</dbReference>
<feature type="domain" description="LysM" evidence="1">
    <location>
        <begin position="79"/>
        <end position="126"/>
    </location>
</feature>
<dbReference type="Gene3D" id="3.10.350.10">
    <property type="entry name" value="LysM domain"/>
    <property type="match status" value="1"/>
</dbReference>
<gene>
    <name evidence="2" type="ORF">HDF12_000665</name>
</gene>
<evidence type="ECO:0000259" key="1">
    <source>
        <dbReference type="PROSITE" id="PS51782"/>
    </source>
</evidence>
<dbReference type="Pfam" id="PF01476">
    <property type="entry name" value="LysM"/>
    <property type="match status" value="1"/>
</dbReference>
<dbReference type="CDD" id="cd00118">
    <property type="entry name" value="LysM"/>
    <property type="match status" value="1"/>
</dbReference>
<dbReference type="SMART" id="SM00257">
    <property type="entry name" value="LysM"/>
    <property type="match status" value="1"/>
</dbReference>
<accession>A0A7Y9NJX7</accession>
<dbReference type="EMBL" id="JACCCV010000001">
    <property type="protein sequence ID" value="NYF50300.1"/>
    <property type="molecule type" value="Genomic_DNA"/>
</dbReference>
<evidence type="ECO:0000313" key="3">
    <source>
        <dbReference type="Proteomes" id="UP000534186"/>
    </source>
</evidence>